<dbReference type="EMBL" id="UYIG01000130">
    <property type="protein sequence ID" value="VDG29204.1"/>
    <property type="molecule type" value="Genomic_DNA"/>
</dbReference>
<organism evidence="9 10">
    <name type="scientific">Lactiplantibacillus mudanjiangensis</name>
    <dbReference type="NCBI Taxonomy" id="1296538"/>
    <lineage>
        <taxon>Bacteria</taxon>
        <taxon>Bacillati</taxon>
        <taxon>Bacillota</taxon>
        <taxon>Bacilli</taxon>
        <taxon>Lactobacillales</taxon>
        <taxon>Lactobacillaceae</taxon>
        <taxon>Lactiplantibacillus</taxon>
    </lineage>
</organism>
<keyword evidence="1 7" id="KW-0637">Prenyltransferase</keyword>
<dbReference type="EC" id="2.5.1.129" evidence="7"/>
<sequence length="187" mass="20569">MKRIVVGITGASGTIYAVDLLQKLQAIPDVETHLVMSTWAKKNLALETDYSLAQLNALADYTYNINDQGATIASGSFLNDGMVIVPASMKTVSAIAYGFGDNLIARAADVTIKEQRKLVIVPRETPLSVIHLENLTKLAKLGAQIIPPIPAFYNHPKTIQDLVNHQTMKVLDAFQIHNETDRRWEGD</sequence>
<comment type="function">
    <text evidence="7">Flavin prenyltransferase that catalyzes the synthesis of the prenylated FMN cofactor (prenyl-FMN) for 4-hydroxy-3-polyprenylbenzoic acid decarboxylase UbiD. The prenyltransferase is metal-independent and links a dimethylallyl moiety from dimethylallyl monophosphate (DMAP) to the flavin N5 and C6 atoms of FMN.</text>
</comment>
<evidence type="ECO:0000256" key="7">
    <source>
        <dbReference type="HAMAP-Rule" id="MF_01984"/>
    </source>
</evidence>
<dbReference type="PANTHER" id="PTHR43374:SF1">
    <property type="entry name" value="FLAVIN PRENYLTRANSFERASE PAD1, MITOCHONDRIAL"/>
    <property type="match status" value="1"/>
</dbReference>
<evidence type="ECO:0000256" key="3">
    <source>
        <dbReference type="ARBA" id="ARBA00022643"/>
    </source>
</evidence>
<feature type="domain" description="Flavoprotein" evidence="8">
    <location>
        <begin position="2"/>
        <end position="169"/>
    </location>
</feature>
<comment type="catalytic activity">
    <reaction evidence="5 7">
        <text>dimethylallyl phosphate + FMNH2 = prenylated FMNH2 + phosphate</text>
        <dbReference type="Rhea" id="RHEA:37743"/>
        <dbReference type="ChEBI" id="CHEBI:43474"/>
        <dbReference type="ChEBI" id="CHEBI:57618"/>
        <dbReference type="ChEBI" id="CHEBI:87467"/>
        <dbReference type="ChEBI" id="CHEBI:88052"/>
        <dbReference type="EC" id="2.5.1.129"/>
    </reaction>
</comment>
<feature type="binding site" evidence="7">
    <location>
        <position position="123"/>
    </location>
    <ligand>
        <name>FMN</name>
        <dbReference type="ChEBI" id="CHEBI:58210"/>
    </ligand>
</feature>
<dbReference type="Proteomes" id="UP000289996">
    <property type="component" value="Unassembled WGS sequence"/>
</dbReference>
<evidence type="ECO:0000256" key="2">
    <source>
        <dbReference type="ARBA" id="ARBA00022630"/>
    </source>
</evidence>
<dbReference type="NCBIfam" id="TIGR00421">
    <property type="entry name" value="ubiX_pad"/>
    <property type="match status" value="1"/>
</dbReference>
<dbReference type="Gene3D" id="3.40.50.1950">
    <property type="entry name" value="Flavin prenyltransferase-like"/>
    <property type="match status" value="1"/>
</dbReference>
<evidence type="ECO:0000313" key="10">
    <source>
        <dbReference type="Proteomes" id="UP000289996"/>
    </source>
</evidence>
<evidence type="ECO:0000256" key="5">
    <source>
        <dbReference type="ARBA" id="ARBA00050612"/>
    </source>
</evidence>
<feature type="binding site" evidence="7">
    <location>
        <position position="37"/>
    </location>
    <ligand>
        <name>FMN</name>
        <dbReference type="ChEBI" id="CHEBI:58210"/>
    </ligand>
</feature>
<keyword evidence="2 7" id="KW-0285">Flavoprotein</keyword>
<feature type="binding site" evidence="7">
    <location>
        <position position="169"/>
    </location>
    <ligand>
        <name>dimethylallyl phosphate</name>
        <dbReference type="ChEBI" id="CHEBI:88052"/>
    </ligand>
</feature>
<evidence type="ECO:0000256" key="4">
    <source>
        <dbReference type="ARBA" id="ARBA00022679"/>
    </source>
</evidence>
<dbReference type="HAMAP" id="MF_01984">
    <property type="entry name" value="ubiX_pad"/>
    <property type="match status" value="1"/>
</dbReference>
<proteinExistence type="inferred from homology"/>
<dbReference type="GO" id="GO:0106141">
    <property type="term" value="F:flavin prenyltransferase activity"/>
    <property type="evidence" value="ECO:0007669"/>
    <property type="project" value="UniProtKB-EC"/>
</dbReference>
<dbReference type="OrthoDB" id="9781577at2"/>
<dbReference type="FunFam" id="3.40.50.1950:FF:000001">
    <property type="entry name" value="Flavin prenyltransferase UbiX"/>
    <property type="match status" value="1"/>
</dbReference>
<accession>A0A660E0K0</accession>
<dbReference type="InterPro" id="IPR036551">
    <property type="entry name" value="Flavin_trans-like"/>
</dbReference>
<evidence type="ECO:0000256" key="6">
    <source>
        <dbReference type="ARBA" id="ARBA00060793"/>
    </source>
</evidence>
<name>A0A660E0K0_9LACO</name>
<evidence type="ECO:0000313" key="9">
    <source>
        <dbReference type="EMBL" id="VDG29204.1"/>
    </source>
</evidence>
<dbReference type="SUPFAM" id="SSF52507">
    <property type="entry name" value="Homo-oligomeric flavin-containing Cys decarboxylases, HFCD"/>
    <property type="match status" value="1"/>
</dbReference>
<keyword evidence="3 7" id="KW-0288">FMN</keyword>
<dbReference type="RefSeq" id="WP_130844284.1">
    <property type="nucleotide sequence ID" value="NZ_BJDY01000003.1"/>
</dbReference>
<evidence type="ECO:0000259" key="8">
    <source>
        <dbReference type="Pfam" id="PF02441"/>
    </source>
</evidence>
<gene>
    <name evidence="7" type="primary">ubiX</name>
    <name evidence="9" type="ORF">MUDAN_MDHGFNIF_00885</name>
</gene>
<feature type="binding site" evidence="7">
    <location>
        <begin position="88"/>
        <end position="91"/>
    </location>
    <ligand>
        <name>FMN</name>
        <dbReference type="ChEBI" id="CHEBI:58210"/>
    </ligand>
</feature>
<keyword evidence="10" id="KW-1185">Reference proteome</keyword>
<dbReference type="InterPro" id="IPR003382">
    <property type="entry name" value="Flavoprotein"/>
</dbReference>
<evidence type="ECO:0000256" key="1">
    <source>
        <dbReference type="ARBA" id="ARBA00022602"/>
    </source>
</evidence>
<feature type="binding site" evidence="7">
    <location>
        <position position="153"/>
    </location>
    <ligand>
        <name>dimethylallyl phosphate</name>
        <dbReference type="ChEBI" id="CHEBI:88052"/>
    </ligand>
</feature>
<reference evidence="9 10" key="1">
    <citation type="submission" date="2018-11" db="EMBL/GenBank/DDBJ databases">
        <authorList>
            <person name="Wuyts S."/>
        </authorList>
    </citation>
    <scope>NUCLEOTIDE SEQUENCE [LARGE SCALE GENOMIC DNA]</scope>
    <source>
        <strain evidence="9">Lactobacillus mudanjiangensis AMBF249</strain>
    </source>
</reference>
<dbReference type="AlphaFoldDB" id="A0A660E0K0"/>
<feature type="binding site" evidence="7">
    <location>
        <begin position="10"/>
        <end position="12"/>
    </location>
    <ligand>
        <name>FMN</name>
        <dbReference type="ChEBI" id="CHEBI:58210"/>
    </ligand>
</feature>
<comment type="caution">
    <text evidence="7">Lacks conserved residue(s) required for the propagation of feature annotation.</text>
</comment>
<dbReference type="Pfam" id="PF02441">
    <property type="entry name" value="Flavoprotein"/>
    <property type="match status" value="1"/>
</dbReference>
<dbReference type="NCBIfam" id="NF004685">
    <property type="entry name" value="PRK06029.1"/>
    <property type="match status" value="1"/>
</dbReference>
<dbReference type="GO" id="GO:0016831">
    <property type="term" value="F:carboxy-lyase activity"/>
    <property type="evidence" value="ECO:0007669"/>
    <property type="project" value="TreeGrafter"/>
</dbReference>
<comment type="similarity">
    <text evidence="6 7">Belongs to the UbiX/PAD1 family.</text>
</comment>
<dbReference type="PANTHER" id="PTHR43374">
    <property type="entry name" value="FLAVIN PRENYLTRANSFERASE"/>
    <property type="match status" value="1"/>
</dbReference>
<dbReference type="InterPro" id="IPR004507">
    <property type="entry name" value="UbiX-like"/>
</dbReference>
<protein>
    <recommendedName>
        <fullName evidence="7">Flavin prenyltransferase UbiX</fullName>
        <ecNumber evidence="7">2.5.1.129</ecNumber>
    </recommendedName>
</protein>
<keyword evidence="4 7" id="KW-0808">Transferase</keyword>